<protein>
    <submittedName>
        <fullName evidence="4">Nitroreductase family protein</fullName>
    </submittedName>
</protein>
<dbReference type="Pfam" id="PF00881">
    <property type="entry name" value="Nitroreductase"/>
    <property type="match status" value="1"/>
</dbReference>
<evidence type="ECO:0000313" key="5">
    <source>
        <dbReference type="Proteomes" id="UP001179647"/>
    </source>
</evidence>
<dbReference type="Gene3D" id="3.40.109.10">
    <property type="entry name" value="NADH Oxidase"/>
    <property type="match status" value="1"/>
</dbReference>
<evidence type="ECO:0000313" key="4">
    <source>
        <dbReference type="EMBL" id="WEG72442.1"/>
    </source>
</evidence>
<dbReference type="AlphaFoldDB" id="A0AAF0CTH1"/>
<evidence type="ECO:0000259" key="3">
    <source>
        <dbReference type="Pfam" id="PF00881"/>
    </source>
</evidence>
<comment type="similarity">
    <text evidence="1">Belongs to the nitroreductase family.</text>
</comment>
<sequence>MTTHIYKNNDFSAIMKGRRSIRKYDTTVKISQSEMTAILKDTITAPSSINMQPWRFVVISSPEGKEKLKPLVKFNATQNDTSAAMILIFGDLNNFDNADKILSQAVAEGLMPEEVKKRQLEMFTPIYNNMSKEKLKDIVLIDAGLVAMQFMLTARAYGYDTNPIGGFDHDNLAQTFGLDSDRYLPVMIISIGKADEDGYSSVRLPVDDVTTWV</sequence>
<dbReference type="PANTHER" id="PTHR43673:SF10">
    <property type="entry name" value="NADH DEHYDROGENASE_NAD(P)H NITROREDUCTASE XCC3605-RELATED"/>
    <property type="match status" value="1"/>
</dbReference>
<dbReference type="RefSeq" id="WP_275468245.1">
    <property type="nucleotide sequence ID" value="NZ_CP110232.1"/>
</dbReference>
<dbReference type="InterPro" id="IPR000415">
    <property type="entry name" value="Nitroreductase-like"/>
</dbReference>
<dbReference type="CDD" id="cd02137">
    <property type="entry name" value="MhqN-like"/>
    <property type="match status" value="1"/>
</dbReference>
<reference evidence="4" key="1">
    <citation type="submission" date="2022-10" db="EMBL/GenBank/DDBJ databases">
        <title>Vagococcus sp. isolated from poultry meat.</title>
        <authorList>
            <person name="Johansson P."/>
            <person name="Bjorkroth J."/>
        </authorList>
    </citation>
    <scope>NUCLEOTIDE SEQUENCE</scope>
    <source>
        <strain evidence="4">STAA11</strain>
    </source>
</reference>
<organism evidence="4 5">
    <name type="scientific">Vagococcus intermedius</name>
    <dbReference type="NCBI Taxonomy" id="2991418"/>
    <lineage>
        <taxon>Bacteria</taxon>
        <taxon>Bacillati</taxon>
        <taxon>Bacillota</taxon>
        <taxon>Bacilli</taxon>
        <taxon>Lactobacillales</taxon>
        <taxon>Enterococcaceae</taxon>
        <taxon>Vagococcus</taxon>
    </lineage>
</organism>
<dbReference type="PANTHER" id="PTHR43673">
    <property type="entry name" value="NAD(P)H NITROREDUCTASE YDGI-RELATED"/>
    <property type="match status" value="1"/>
</dbReference>
<name>A0AAF0CTH1_9ENTE</name>
<dbReference type="EMBL" id="CP110232">
    <property type="protein sequence ID" value="WEG72442.1"/>
    <property type="molecule type" value="Genomic_DNA"/>
</dbReference>
<dbReference type="SUPFAM" id="SSF55469">
    <property type="entry name" value="FMN-dependent nitroreductase-like"/>
    <property type="match status" value="1"/>
</dbReference>
<dbReference type="InterPro" id="IPR029479">
    <property type="entry name" value="Nitroreductase"/>
</dbReference>
<accession>A0AAF0CTH1</accession>
<dbReference type="KEGG" id="vie:OL234_05505"/>
<proteinExistence type="inferred from homology"/>
<evidence type="ECO:0000256" key="2">
    <source>
        <dbReference type="ARBA" id="ARBA00023002"/>
    </source>
</evidence>
<keyword evidence="2" id="KW-0560">Oxidoreductase</keyword>
<gene>
    <name evidence="4" type="ORF">OL234_05505</name>
</gene>
<feature type="domain" description="Nitroreductase" evidence="3">
    <location>
        <begin position="16"/>
        <end position="193"/>
    </location>
</feature>
<dbReference type="Proteomes" id="UP001179647">
    <property type="component" value="Chromosome"/>
</dbReference>
<dbReference type="GO" id="GO:0016491">
    <property type="term" value="F:oxidoreductase activity"/>
    <property type="evidence" value="ECO:0007669"/>
    <property type="project" value="UniProtKB-KW"/>
</dbReference>
<evidence type="ECO:0000256" key="1">
    <source>
        <dbReference type="ARBA" id="ARBA00007118"/>
    </source>
</evidence>
<keyword evidence="5" id="KW-1185">Reference proteome</keyword>